<evidence type="ECO:0000259" key="5">
    <source>
        <dbReference type="Pfam" id="PF01168"/>
    </source>
</evidence>
<dbReference type="Pfam" id="PF01168">
    <property type="entry name" value="Ala_racemase_N"/>
    <property type="match status" value="1"/>
</dbReference>
<keyword evidence="1 2" id="KW-0663">Pyridoxal phosphate</keyword>
<feature type="modified residue" description="N6-(pyridoxal phosphate)lysine" evidence="2 3">
    <location>
        <position position="36"/>
    </location>
</feature>
<comment type="similarity">
    <text evidence="2 4">Belongs to the pyridoxal phosphate-binding protein YggS/PROSC family.</text>
</comment>
<evidence type="ECO:0000256" key="4">
    <source>
        <dbReference type="RuleBase" id="RU004514"/>
    </source>
</evidence>
<dbReference type="PROSITE" id="PS01211">
    <property type="entry name" value="UPF0001"/>
    <property type="match status" value="1"/>
</dbReference>
<dbReference type="PANTHER" id="PTHR10146">
    <property type="entry name" value="PROLINE SYNTHETASE CO-TRANSCRIBED BACTERIAL HOMOLOG PROTEIN"/>
    <property type="match status" value="1"/>
</dbReference>
<feature type="domain" description="Alanine racemase N-terminal" evidence="5">
    <location>
        <begin position="16"/>
        <end position="227"/>
    </location>
</feature>
<evidence type="ECO:0000256" key="2">
    <source>
        <dbReference type="HAMAP-Rule" id="MF_02087"/>
    </source>
</evidence>
<dbReference type="FunFam" id="3.20.20.10:FF:000018">
    <property type="entry name" value="Pyridoxal phosphate homeostasis protein"/>
    <property type="match status" value="1"/>
</dbReference>
<dbReference type="HAMAP" id="MF_02087">
    <property type="entry name" value="PLP_homeostasis"/>
    <property type="match status" value="1"/>
</dbReference>
<dbReference type="SUPFAM" id="SSF51419">
    <property type="entry name" value="PLP-binding barrel"/>
    <property type="match status" value="1"/>
</dbReference>
<dbReference type="GO" id="GO:0030170">
    <property type="term" value="F:pyridoxal phosphate binding"/>
    <property type="evidence" value="ECO:0007669"/>
    <property type="project" value="UniProtKB-UniRule"/>
</dbReference>
<dbReference type="PIRSF" id="PIRSF004848">
    <property type="entry name" value="YBL036c_PLPDEIII"/>
    <property type="match status" value="1"/>
</dbReference>
<dbReference type="OrthoDB" id="9804072at2"/>
<reference evidence="6 7" key="1">
    <citation type="submission" date="2019-03" db="EMBL/GenBank/DDBJ databases">
        <title>Genomic Encyclopedia of Type Strains, Phase IV (KMG-IV): sequencing the most valuable type-strain genomes for metagenomic binning, comparative biology and taxonomic classification.</title>
        <authorList>
            <person name="Goeker M."/>
        </authorList>
    </citation>
    <scope>NUCLEOTIDE SEQUENCE [LARGE SCALE GENOMIC DNA]</scope>
    <source>
        <strain evidence="6 7">DSM 25488</strain>
    </source>
</reference>
<dbReference type="EMBL" id="SNZB01000004">
    <property type="protein sequence ID" value="TDR19602.1"/>
    <property type="molecule type" value="Genomic_DNA"/>
</dbReference>
<comment type="function">
    <text evidence="2">Pyridoxal 5'-phosphate (PLP)-binding protein, which is involved in PLP homeostasis.</text>
</comment>
<dbReference type="CDD" id="cd06824">
    <property type="entry name" value="PLPDE_III_Yggs_like"/>
    <property type="match status" value="1"/>
</dbReference>
<evidence type="ECO:0000313" key="6">
    <source>
        <dbReference type="EMBL" id="TDR19602.1"/>
    </source>
</evidence>
<name>A0A4R6XJC3_9GAMM</name>
<dbReference type="InterPro" id="IPR011078">
    <property type="entry name" value="PyrdxlP_homeostasis"/>
</dbReference>
<sequence>MTDDIGKNFLAVNKRIAQACEASGRELWPQLLAVSKKHGTDKIKQLLQLGQQAFGESYVQEGVQKVEALKNLDITWHFIGPIQSNKTKLIAENFAWVQSVDRMKVLSRLNDQRPAKLPPLNVLLQLKVGDESTKSGASQEALLAMVVALRTMKNIHFRGLMCIPPPSVDSTVQKSYFSEVLALYKQLQSTEPQVDTLSMGMSGDLEAAIQMGSTMVRVGTDLFGQRPG</sequence>
<accession>A0A4R6XJC3</accession>
<gene>
    <name evidence="6" type="ORF">C8D91_2159</name>
</gene>
<dbReference type="Proteomes" id="UP000295724">
    <property type="component" value="Unassembled WGS sequence"/>
</dbReference>
<protein>
    <recommendedName>
        <fullName evidence="2">Pyridoxal phosphate homeostasis protein</fullName>
        <shortName evidence="2">PLP homeostasis protein</shortName>
    </recommendedName>
</protein>
<proteinExistence type="inferred from homology"/>
<dbReference type="InterPro" id="IPR029066">
    <property type="entry name" value="PLP-binding_barrel"/>
</dbReference>
<dbReference type="NCBIfam" id="TIGR00044">
    <property type="entry name" value="YggS family pyridoxal phosphate-dependent enzyme"/>
    <property type="match status" value="1"/>
</dbReference>
<comment type="caution">
    <text evidence="6">The sequence shown here is derived from an EMBL/GenBank/DDBJ whole genome shotgun (WGS) entry which is preliminary data.</text>
</comment>
<evidence type="ECO:0000256" key="3">
    <source>
        <dbReference type="PIRSR" id="PIRSR004848-1"/>
    </source>
</evidence>
<keyword evidence="7" id="KW-1185">Reference proteome</keyword>
<evidence type="ECO:0000313" key="7">
    <source>
        <dbReference type="Proteomes" id="UP000295724"/>
    </source>
</evidence>
<dbReference type="Gene3D" id="3.20.20.10">
    <property type="entry name" value="Alanine racemase"/>
    <property type="match status" value="1"/>
</dbReference>
<dbReference type="InterPro" id="IPR001608">
    <property type="entry name" value="Ala_racemase_N"/>
</dbReference>
<evidence type="ECO:0000256" key="1">
    <source>
        <dbReference type="ARBA" id="ARBA00022898"/>
    </source>
</evidence>
<dbReference type="PANTHER" id="PTHR10146:SF14">
    <property type="entry name" value="PYRIDOXAL PHOSPHATE HOMEOSTASIS PROTEIN"/>
    <property type="match status" value="1"/>
</dbReference>
<organism evidence="6 7">
    <name type="scientific">Marinicella litoralis</name>
    <dbReference type="NCBI Taxonomy" id="644220"/>
    <lineage>
        <taxon>Bacteria</taxon>
        <taxon>Pseudomonadati</taxon>
        <taxon>Pseudomonadota</taxon>
        <taxon>Gammaproteobacteria</taxon>
        <taxon>Lysobacterales</taxon>
        <taxon>Marinicellaceae</taxon>
        <taxon>Marinicella</taxon>
    </lineage>
</organism>
<comment type="cofactor">
    <cofactor evidence="3">
        <name>pyridoxal 5'-phosphate</name>
        <dbReference type="ChEBI" id="CHEBI:597326"/>
    </cofactor>
</comment>
<dbReference type="AlphaFoldDB" id="A0A4R6XJC3"/>
<dbReference type="RefSeq" id="WP_099019763.1">
    <property type="nucleotide sequence ID" value="NZ_NIHB01000004.1"/>
</dbReference>